<protein>
    <submittedName>
        <fullName evidence="1">Uncharacterized protein</fullName>
    </submittedName>
</protein>
<dbReference type="EMBL" id="BK016059">
    <property type="protein sequence ID" value="DAF91697.1"/>
    <property type="molecule type" value="Genomic_DNA"/>
</dbReference>
<proteinExistence type="predicted"/>
<organism evidence="1">
    <name type="scientific">Siphoviridae sp. ct8Cp41</name>
    <dbReference type="NCBI Taxonomy" id="2825358"/>
    <lineage>
        <taxon>Viruses</taxon>
        <taxon>Duplodnaviria</taxon>
        <taxon>Heunggongvirae</taxon>
        <taxon>Uroviricota</taxon>
        <taxon>Caudoviricetes</taxon>
    </lineage>
</organism>
<evidence type="ECO:0000313" key="1">
    <source>
        <dbReference type="EMBL" id="DAF91697.1"/>
    </source>
</evidence>
<sequence>MVGDSMGVKRSAITENGSIIDALITDRTASDVAEAVSLAQKISTGNATEAEIAEFLTMMKGSYNYTDMNRVGQAVTYLRDRLRDDAGTSVEVAPKTDWANGDIPTPEQAAQYISDVKNIRAAFILPENTPPAPESLSNLTYSQANDIETIFQNLDKTIESLKITLITSGEVFSGEV</sequence>
<name>A0A8S5UB46_9CAUD</name>
<accession>A0A8S5UB46</accession>
<reference evidence="1" key="1">
    <citation type="journal article" date="2021" name="Proc. Natl. Acad. Sci. U.S.A.">
        <title>A Catalog of Tens of Thousands of Viruses from Human Metagenomes Reveals Hidden Associations with Chronic Diseases.</title>
        <authorList>
            <person name="Tisza M.J."/>
            <person name="Buck C.B."/>
        </authorList>
    </citation>
    <scope>NUCLEOTIDE SEQUENCE</scope>
    <source>
        <strain evidence="1">Ct8Cp41</strain>
    </source>
</reference>